<sequence>MYWTVDGPIDLDAINDDDDTPEMVAMDSKKDEIMKILRDARAVLCDESHSKYTTTLVTETHPDDIIENASSTSFDTSTTEGAVDVSVVTQIPSFESAVASTSLALSKMYKPERQKKQERTYALVLMLSCLTYVNMASKMMLQSSKHFKNTSHAFRKALK</sequence>
<proteinExistence type="predicted"/>
<comment type="caution">
    <text evidence="1">The sequence shown here is derived from an EMBL/GenBank/DDBJ whole genome shotgun (WGS) entry which is preliminary data.</text>
</comment>
<reference evidence="1 2" key="1">
    <citation type="submission" date="2016-07" db="EMBL/GenBank/DDBJ databases">
        <title>Pervasive Adenine N6-methylation of Active Genes in Fungi.</title>
        <authorList>
            <consortium name="DOE Joint Genome Institute"/>
            <person name="Mondo S.J."/>
            <person name="Dannebaum R.O."/>
            <person name="Kuo R.C."/>
            <person name="Labutti K."/>
            <person name="Haridas S."/>
            <person name="Kuo A."/>
            <person name="Salamov A."/>
            <person name="Ahrendt S.R."/>
            <person name="Lipzen A."/>
            <person name="Sullivan W."/>
            <person name="Andreopoulos W.B."/>
            <person name="Clum A."/>
            <person name="Lindquist E."/>
            <person name="Daum C."/>
            <person name="Ramamoorthy G.K."/>
            <person name="Gryganskyi A."/>
            <person name="Culley D."/>
            <person name="Magnuson J.K."/>
            <person name="James T.Y."/>
            <person name="O'Malley M.A."/>
            <person name="Stajich J.E."/>
            <person name="Spatafora J.W."/>
            <person name="Visel A."/>
            <person name="Grigoriev I.V."/>
        </authorList>
    </citation>
    <scope>NUCLEOTIDE SEQUENCE [LARGE SCALE GENOMIC DNA]</scope>
    <source>
        <strain evidence="1 2">JEL800</strain>
    </source>
</reference>
<gene>
    <name evidence="1" type="ORF">BCR33DRAFT_471947</name>
</gene>
<evidence type="ECO:0000313" key="2">
    <source>
        <dbReference type="Proteomes" id="UP000193642"/>
    </source>
</evidence>
<evidence type="ECO:0000313" key="1">
    <source>
        <dbReference type="EMBL" id="ORY36839.1"/>
    </source>
</evidence>
<accession>A0A1Y2BQ27</accession>
<keyword evidence="2" id="KW-1185">Reference proteome</keyword>
<dbReference type="AlphaFoldDB" id="A0A1Y2BQ27"/>
<dbReference type="Proteomes" id="UP000193642">
    <property type="component" value="Unassembled WGS sequence"/>
</dbReference>
<name>A0A1Y2BQ27_9FUNG</name>
<organism evidence="1 2">
    <name type="scientific">Rhizoclosmatium globosum</name>
    <dbReference type="NCBI Taxonomy" id="329046"/>
    <lineage>
        <taxon>Eukaryota</taxon>
        <taxon>Fungi</taxon>
        <taxon>Fungi incertae sedis</taxon>
        <taxon>Chytridiomycota</taxon>
        <taxon>Chytridiomycota incertae sedis</taxon>
        <taxon>Chytridiomycetes</taxon>
        <taxon>Chytridiales</taxon>
        <taxon>Chytriomycetaceae</taxon>
        <taxon>Rhizoclosmatium</taxon>
    </lineage>
</organism>
<protein>
    <submittedName>
        <fullName evidence="1">Uncharacterized protein</fullName>
    </submittedName>
</protein>
<dbReference type="EMBL" id="MCGO01000053">
    <property type="protein sequence ID" value="ORY36839.1"/>
    <property type="molecule type" value="Genomic_DNA"/>
</dbReference>